<accession>N1MN03</accession>
<dbReference type="Gene3D" id="3.40.50.720">
    <property type="entry name" value="NAD(P)-binding Rossmann-like Domain"/>
    <property type="match status" value="1"/>
</dbReference>
<dbReference type="PANTHER" id="PTHR30388:SF4">
    <property type="entry name" value="MOLYBDENUM COFACTOR INSERTION CHAPERONE PAOD"/>
    <property type="match status" value="1"/>
</dbReference>
<dbReference type="PANTHER" id="PTHR30388">
    <property type="entry name" value="ALDEHYDE OXIDOREDUCTASE MOLYBDENUM COFACTOR ASSEMBLY PROTEIN"/>
    <property type="match status" value="1"/>
</dbReference>
<protein>
    <submittedName>
        <fullName evidence="3">Xanthine and CO dehydrogenases maturation factor,XdhC/CoxF family</fullName>
    </submittedName>
</protein>
<dbReference type="InterPro" id="IPR052698">
    <property type="entry name" value="MoCofactor_Util/Proc"/>
</dbReference>
<dbReference type="Proteomes" id="UP000013201">
    <property type="component" value="Unassembled WGS sequence"/>
</dbReference>
<evidence type="ECO:0000259" key="1">
    <source>
        <dbReference type="Pfam" id="PF02625"/>
    </source>
</evidence>
<dbReference type="OrthoDB" id="9815497at2"/>
<keyword evidence="4" id="KW-1185">Reference proteome</keyword>
<dbReference type="AlphaFoldDB" id="N1MN03"/>
<reference evidence="4" key="2">
    <citation type="submission" date="2013-04" db="EMBL/GenBank/DDBJ databases">
        <title>Bisphenol A degrading Sphingobium sp. strain BiD32.</title>
        <authorList>
            <person name="Nielsen J.L."/>
            <person name="Zhou N.A."/>
            <person name="Kjeldal H."/>
        </authorList>
    </citation>
    <scope>NUCLEOTIDE SEQUENCE [LARGE SCALE GENOMIC DNA]</scope>
    <source>
        <strain evidence="4">BiD32</strain>
    </source>
</reference>
<feature type="domain" description="XdhC- CoxI" evidence="1">
    <location>
        <begin position="44"/>
        <end position="109"/>
    </location>
</feature>
<dbReference type="EMBL" id="CAVK010000132">
    <property type="protein sequence ID" value="CCW18336.1"/>
    <property type="molecule type" value="Genomic_DNA"/>
</dbReference>
<dbReference type="Pfam" id="PF13478">
    <property type="entry name" value="XdhC_C"/>
    <property type="match status" value="1"/>
</dbReference>
<dbReference type="Pfam" id="PF02625">
    <property type="entry name" value="XdhC_CoxI"/>
    <property type="match status" value="1"/>
</dbReference>
<proteinExistence type="predicted"/>
<feature type="domain" description="XdhC Rossmann" evidence="2">
    <location>
        <begin position="190"/>
        <end position="331"/>
    </location>
</feature>
<comment type="caution">
    <text evidence="3">The sequence shown here is derived from an EMBL/GenBank/DDBJ whole genome shotgun (WGS) entry which is preliminary data.</text>
</comment>
<sequence length="349" mass="37127">MNGFSGWRGAFFAALSMDGACRPEADHSAMNEALSLFRFLGDCARRGERTALVTLTDVTGGSARAPGTHMAVSECGASIGSFSGGCVEAAVIAEAQQVILAGQPRTLRLGAGSPYIDIRLPCGGGIDLIFTPQPALDQIDRLCVLLEQRQPVAVSLTTGGQFDIAAAAAGDRTCWQDSRFVVRHDPALRLVVIGHGAEPGALLRLALAYGAEALLLSPDSRCIDDAKRIGVPTVRLWTTGRCDRLATDAHTAIVMLFHDHDWETVLLLQALEQDPFYIGAMGSRRTQAERRQRLLDAGGFPAAIDRIVGPIGMIPATRDPRTMAVSILAQVVSAYESMIRDGSSSTVSI</sequence>
<reference evidence="3 4" key="1">
    <citation type="submission" date="2013-03" db="EMBL/GenBank/DDBJ databases">
        <authorList>
            <person name="Le V."/>
        </authorList>
    </citation>
    <scope>NUCLEOTIDE SEQUENCE [LARGE SCALE GENOMIC DNA]</scope>
    <source>
        <strain evidence="3 4">BiD32</strain>
    </source>
</reference>
<gene>
    <name evidence="3" type="ORF">EBBID32_26870</name>
</gene>
<evidence type="ECO:0000259" key="2">
    <source>
        <dbReference type="Pfam" id="PF13478"/>
    </source>
</evidence>
<organism evidence="3 4">
    <name type="scientific">Sphingobium indicum BiD32</name>
    <dbReference type="NCBI Taxonomy" id="1301087"/>
    <lineage>
        <taxon>Bacteria</taxon>
        <taxon>Pseudomonadati</taxon>
        <taxon>Pseudomonadota</taxon>
        <taxon>Alphaproteobacteria</taxon>
        <taxon>Sphingomonadales</taxon>
        <taxon>Sphingomonadaceae</taxon>
        <taxon>Sphingobium</taxon>
    </lineage>
</organism>
<dbReference type="InterPro" id="IPR003777">
    <property type="entry name" value="XdhC_CoxI"/>
</dbReference>
<evidence type="ECO:0000313" key="4">
    <source>
        <dbReference type="Proteomes" id="UP000013201"/>
    </source>
</evidence>
<evidence type="ECO:0000313" key="3">
    <source>
        <dbReference type="EMBL" id="CCW18336.1"/>
    </source>
</evidence>
<name>N1MN03_9SPHN</name>
<dbReference type="InterPro" id="IPR027051">
    <property type="entry name" value="XdhC_Rossmann_dom"/>
</dbReference>